<dbReference type="GeneID" id="6069120"/>
<evidence type="ECO:0000313" key="2">
    <source>
        <dbReference type="Proteomes" id="UP000001194"/>
    </source>
</evidence>
<gene>
    <name evidence="1" type="ORF">LACBIDRAFT_301291</name>
</gene>
<organism evidence="2">
    <name type="scientific">Laccaria bicolor (strain S238N-H82 / ATCC MYA-4686)</name>
    <name type="common">Bicoloured deceiver</name>
    <name type="synonym">Laccaria laccata var. bicolor</name>
    <dbReference type="NCBI Taxonomy" id="486041"/>
    <lineage>
        <taxon>Eukaryota</taxon>
        <taxon>Fungi</taxon>
        <taxon>Dikarya</taxon>
        <taxon>Basidiomycota</taxon>
        <taxon>Agaricomycotina</taxon>
        <taxon>Agaricomycetes</taxon>
        <taxon>Agaricomycetidae</taxon>
        <taxon>Agaricales</taxon>
        <taxon>Agaricineae</taxon>
        <taxon>Hydnangiaceae</taxon>
        <taxon>Laccaria</taxon>
    </lineage>
</organism>
<dbReference type="HOGENOM" id="CLU_3112239_0_0_1"/>
<reference evidence="1 2" key="1">
    <citation type="journal article" date="2008" name="Nature">
        <title>The genome of Laccaria bicolor provides insights into mycorrhizal symbiosis.</title>
        <authorList>
            <person name="Martin F."/>
            <person name="Aerts A."/>
            <person name="Ahren D."/>
            <person name="Brun A."/>
            <person name="Danchin E.G.J."/>
            <person name="Duchaussoy F."/>
            <person name="Gibon J."/>
            <person name="Kohler A."/>
            <person name="Lindquist E."/>
            <person name="Pereda V."/>
            <person name="Salamov A."/>
            <person name="Shapiro H.J."/>
            <person name="Wuyts J."/>
            <person name="Blaudez D."/>
            <person name="Buee M."/>
            <person name="Brokstein P."/>
            <person name="Canbaeck B."/>
            <person name="Cohen D."/>
            <person name="Courty P.E."/>
            <person name="Coutinho P.M."/>
            <person name="Delaruelle C."/>
            <person name="Detter J.C."/>
            <person name="Deveau A."/>
            <person name="DiFazio S."/>
            <person name="Duplessis S."/>
            <person name="Fraissinet-Tachet L."/>
            <person name="Lucic E."/>
            <person name="Frey-Klett P."/>
            <person name="Fourrey C."/>
            <person name="Feussner I."/>
            <person name="Gay G."/>
            <person name="Grimwood J."/>
            <person name="Hoegger P.J."/>
            <person name="Jain P."/>
            <person name="Kilaru S."/>
            <person name="Labbe J."/>
            <person name="Lin Y.C."/>
            <person name="Legue V."/>
            <person name="Le Tacon F."/>
            <person name="Marmeisse R."/>
            <person name="Melayah D."/>
            <person name="Montanini B."/>
            <person name="Muratet M."/>
            <person name="Nehls U."/>
            <person name="Niculita-Hirzel H."/>
            <person name="Oudot-Le Secq M.P."/>
            <person name="Peter M."/>
            <person name="Quesneville H."/>
            <person name="Rajashekar B."/>
            <person name="Reich M."/>
            <person name="Rouhier N."/>
            <person name="Schmutz J."/>
            <person name="Yin T."/>
            <person name="Chalot M."/>
            <person name="Henrissat B."/>
            <person name="Kuees U."/>
            <person name="Lucas S."/>
            <person name="Van de Peer Y."/>
            <person name="Podila G.K."/>
            <person name="Polle A."/>
            <person name="Pukkila P.J."/>
            <person name="Richardson P.M."/>
            <person name="Rouze P."/>
            <person name="Sanders I.R."/>
            <person name="Stajich J.E."/>
            <person name="Tunlid A."/>
            <person name="Tuskan G."/>
            <person name="Grigoriev I.V."/>
        </authorList>
    </citation>
    <scope>NUCLEOTIDE SEQUENCE [LARGE SCALE GENOMIC DNA]</scope>
    <source>
        <strain evidence="2">S238N-H82 / ATCC MYA-4686</strain>
    </source>
</reference>
<name>B0CRT4_LACBS</name>
<dbReference type="STRING" id="486041.B0CRT4"/>
<protein>
    <submittedName>
        <fullName evidence="1">Predicted protein</fullName>
    </submittedName>
</protein>
<dbReference type="Gene3D" id="3.10.310.10">
    <property type="entry name" value="Diaminopimelate Epimerase, Chain A, domain 1"/>
    <property type="match status" value="1"/>
</dbReference>
<dbReference type="OrthoDB" id="75169at2759"/>
<dbReference type="EMBL" id="DS547091">
    <property type="protein sequence ID" value="EDR15880.1"/>
    <property type="molecule type" value="Genomic_DNA"/>
</dbReference>
<evidence type="ECO:0000313" key="1">
    <source>
        <dbReference type="EMBL" id="EDR15880.1"/>
    </source>
</evidence>
<sequence length="56" mass="6144">MGPYWYQKQGVPSGKSVQAKQVSPRGGDLILSWDEEAKRMKLFGEAAIIGVGDLCF</sequence>
<proteinExistence type="predicted"/>
<dbReference type="Proteomes" id="UP000001194">
    <property type="component" value="Unassembled WGS sequence"/>
</dbReference>
<dbReference type="KEGG" id="lbc:LACBIDRAFT_301291"/>
<dbReference type="AlphaFoldDB" id="B0CRT4"/>
<accession>B0CRT4</accession>
<dbReference type="RefSeq" id="XP_001874088.1">
    <property type="nucleotide sequence ID" value="XM_001874053.1"/>
</dbReference>
<keyword evidence="2" id="KW-1185">Reference proteome</keyword>
<dbReference type="InParanoid" id="B0CRT4"/>